<dbReference type="AlphaFoldDB" id="A0A1F7H121"/>
<dbReference type="SMART" id="SM00739">
    <property type="entry name" value="KOW"/>
    <property type="match status" value="1"/>
</dbReference>
<dbReference type="InterPro" id="IPR014722">
    <property type="entry name" value="Rib_uL2_dom2"/>
</dbReference>
<protein>
    <recommendedName>
        <fullName evidence="4 5">Large ribosomal subunit protein uL24</fullName>
    </recommendedName>
</protein>
<comment type="similarity">
    <text evidence="1 5 6">Belongs to the universal ribosomal protein uL24 family.</text>
</comment>
<proteinExistence type="inferred from homology"/>
<evidence type="ECO:0000256" key="4">
    <source>
        <dbReference type="ARBA" id="ARBA00035206"/>
    </source>
</evidence>
<gene>
    <name evidence="5" type="primary">rplX</name>
    <name evidence="8" type="ORF">A3C25_03540</name>
</gene>
<comment type="function">
    <text evidence="5">One of the proteins that surrounds the polypeptide exit tunnel on the outside of the subunit.</text>
</comment>
<comment type="caution">
    <text evidence="8">The sequence shown here is derived from an EMBL/GenBank/DDBJ whole genome shotgun (WGS) entry which is preliminary data.</text>
</comment>
<accession>A0A1F7H121</accession>
<dbReference type="InterPro" id="IPR041988">
    <property type="entry name" value="Ribosomal_uL24_KOW"/>
</dbReference>
<keyword evidence="2 5" id="KW-0689">Ribosomal protein</keyword>
<dbReference type="Pfam" id="PF17136">
    <property type="entry name" value="ribosomal_L24"/>
    <property type="match status" value="1"/>
</dbReference>
<dbReference type="SUPFAM" id="SSF50104">
    <property type="entry name" value="Translation proteins SH3-like domain"/>
    <property type="match status" value="1"/>
</dbReference>
<dbReference type="PANTHER" id="PTHR12903">
    <property type="entry name" value="MITOCHONDRIAL RIBOSOMAL PROTEIN L24"/>
    <property type="match status" value="1"/>
</dbReference>
<keyword evidence="3 5" id="KW-0687">Ribonucleoprotein</keyword>
<keyword evidence="5" id="KW-0699">rRNA-binding</keyword>
<dbReference type="EMBL" id="MFZO01000019">
    <property type="protein sequence ID" value="OGK25100.1"/>
    <property type="molecule type" value="Genomic_DNA"/>
</dbReference>
<evidence type="ECO:0000256" key="6">
    <source>
        <dbReference type="RuleBase" id="RU003477"/>
    </source>
</evidence>
<sequence length="101" mass="11495">MKIKKGDKVKVIAGKDKGREAVVERVYPKGKKLLIQGINIYKKHIKKNEKMPQGGVVEVPRPLDSAKVMLICPKCGKTTRLGYEIAKDRKYRVCKKCKTRI</sequence>
<keyword evidence="5" id="KW-0694">RNA-binding</keyword>
<dbReference type="Gene3D" id="2.30.30.30">
    <property type="match status" value="1"/>
</dbReference>
<dbReference type="GO" id="GO:0003735">
    <property type="term" value="F:structural constituent of ribosome"/>
    <property type="evidence" value="ECO:0007669"/>
    <property type="project" value="InterPro"/>
</dbReference>
<evidence type="ECO:0000313" key="8">
    <source>
        <dbReference type="EMBL" id="OGK25100.1"/>
    </source>
</evidence>
<evidence type="ECO:0000259" key="7">
    <source>
        <dbReference type="SMART" id="SM00739"/>
    </source>
</evidence>
<dbReference type="GO" id="GO:0005840">
    <property type="term" value="C:ribosome"/>
    <property type="evidence" value="ECO:0007669"/>
    <property type="project" value="UniProtKB-KW"/>
</dbReference>
<evidence type="ECO:0000256" key="1">
    <source>
        <dbReference type="ARBA" id="ARBA00010618"/>
    </source>
</evidence>
<comment type="subunit">
    <text evidence="5">Part of the 50S ribosomal subunit.</text>
</comment>
<dbReference type="CDD" id="cd06089">
    <property type="entry name" value="KOW_RPL26"/>
    <property type="match status" value="1"/>
</dbReference>
<feature type="domain" description="KOW" evidence="7">
    <location>
        <begin position="2"/>
        <end position="29"/>
    </location>
</feature>
<dbReference type="InterPro" id="IPR003256">
    <property type="entry name" value="Ribosomal_uL24"/>
</dbReference>
<dbReference type="InterPro" id="IPR008991">
    <property type="entry name" value="Translation_prot_SH3-like_sf"/>
</dbReference>
<dbReference type="HAMAP" id="MF_01326_B">
    <property type="entry name" value="Ribosomal_uL24_B"/>
    <property type="match status" value="1"/>
</dbReference>
<dbReference type="Proteomes" id="UP000177913">
    <property type="component" value="Unassembled WGS sequence"/>
</dbReference>
<organism evidence="8 9">
    <name type="scientific">Candidatus Roizmanbacteria bacterium RIFCSPHIGHO2_02_FULL_38_11</name>
    <dbReference type="NCBI Taxonomy" id="1802039"/>
    <lineage>
        <taxon>Bacteria</taxon>
        <taxon>Candidatus Roizmaniibacteriota</taxon>
    </lineage>
</organism>
<comment type="function">
    <text evidence="5">One of two assembly initiator proteins, it binds directly to the 5'-end of the 23S rRNA, where it nucleates assembly of the 50S subunit.</text>
</comment>
<dbReference type="InterPro" id="IPR057264">
    <property type="entry name" value="Ribosomal_uL24_C"/>
</dbReference>
<evidence type="ECO:0000256" key="3">
    <source>
        <dbReference type="ARBA" id="ARBA00023274"/>
    </source>
</evidence>
<dbReference type="Pfam" id="PF00467">
    <property type="entry name" value="KOW"/>
    <property type="match status" value="1"/>
</dbReference>
<evidence type="ECO:0000256" key="5">
    <source>
        <dbReference type="HAMAP-Rule" id="MF_01326"/>
    </source>
</evidence>
<dbReference type="GO" id="GO:1990904">
    <property type="term" value="C:ribonucleoprotein complex"/>
    <property type="evidence" value="ECO:0007669"/>
    <property type="project" value="UniProtKB-KW"/>
</dbReference>
<evidence type="ECO:0000256" key="2">
    <source>
        <dbReference type="ARBA" id="ARBA00022980"/>
    </source>
</evidence>
<reference evidence="8 9" key="1">
    <citation type="journal article" date="2016" name="Nat. Commun.">
        <title>Thousands of microbial genomes shed light on interconnected biogeochemical processes in an aquifer system.</title>
        <authorList>
            <person name="Anantharaman K."/>
            <person name="Brown C.T."/>
            <person name="Hug L.A."/>
            <person name="Sharon I."/>
            <person name="Castelle C.J."/>
            <person name="Probst A.J."/>
            <person name="Thomas B.C."/>
            <person name="Singh A."/>
            <person name="Wilkins M.J."/>
            <person name="Karaoz U."/>
            <person name="Brodie E.L."/>
            <person name="Williams K.H."/>
            <person name="Hubbard S.S."/>
            <person name="Banfield J.F."/>
        </authorList>
    </citation>
    <scope>NUCLEOTIDE SEQUENCE [LARGE SCALE GENOMIC DNA]</scope>
</reference>
<dbReference type="InterPro" id="IPR005825">
    <property type="entry name" value="Ribosomal_uL24_CS"/>
</dbReference>
<dbReference type="InterPro" id="IPR005824">
    <property type="entry name" value="KOW"/>
</dbReference>
<name>A0A1F7H121_9BACT</name>
<evidence type="ECO:0000313" key="9">
    <source>
        <dbReference type="Proteomes" id="UP000177913"/>
    </source>
</evidence>
<dbReference type="NCBIfam" id="TIGR01079">
    <property type="entry name" value="rplX_bact"/>
    <property type="match status" value="1"/>
</dbReference>
<dbReference type="GO" id="GO:0019843">
    <property type="term" value="F:rRNA binding"/>
    <property type="evidence" value="ECO:0007669"/>
    <property type="project" value="UniProtKB-UniRule"/>
</dbReference>
<dbReference type="GO" id="GO:0006412">
    <property type="term" value="P:translation"/>
    <property type="evidence" value="ECO:0007669"/>
    <property type="project" value="UniProtKB-UniRule"/>
</dbReference>
<dbReference type="PROSITE" id="PS01108">
    <property type="entry name" value="RIBOSOMAL_L24"/>
    <property type="match status" value="1"/>
</dbReference>